<name>A0A0J7IW26_9FLAO</name>
<proteinExistence type="predicted"/>
<dbReference type="Proteomes" id="UP000035900">
    <property type="component" value="Unassembled WGS sequence"/>
</dbReference>
<keyword evidence="3" id="KW-1185">Reference proteome</keyword>
<feature type="transmembrane region" description="Helical" evidence="1">
    <location>
        <begin position="67"/>
        <end position="85"/>
    </location>
</feature>
<sequence>MKNAEKVIGIIVIDILLLWILIRYYFIGKFYSNPEFFSITYLIIFVVLINLIIFAILHFAKRPRFKIAFLANIFLAPMILLLILTKANQKHLAENYVSGNFKFQDINYSVFINKKKQNFLITKTDPRTNKTNVLAGKIEFQKNRIILRSKTENYIVENDSIKGIEGRNFKLQ</sequence>
<dbReference type="RefSeq" id="WP_048500631.1">
    <property type="nucleotide sequence ID" value="NZ_LFNG01000028.1"/>
</dbReference>
<dbReference type="AlphaFoldDB" id="A0A0J7IW26"/>
<protein>
    <submittedName>
        <fullName evidence="2">Uncharacterized protein</fullName>
    </submittedName>
</protein>
<dbReference type="PATRIC" id="fig|1304281.5.peg.2981"/>
<keyword evidence="1" id="KW-1133">Transmembrane helix</keyword>
<evidence type="ECO:0000313" key="3">
    <source>
        <dbReference type="Proteomes" id="UP000035900"/>
    </source>
</evidence>
<keyword evidence="1" id="KW-0812">Transmembrane</keyword>
<reference evidence="2 3" key="1">
    <citation type="journal article" date="2004" name="Int. J. Syst. Evol. Microbiol.">
        <title>Kaistella koreensis gen. nov., sp. nov., a novel member of the Chryseobacterium-Bergeyella-Riemerella branch.</title>
        <authorList>
            <person name="Kim M.K."/>
            <person name="Im W.T."/>
            <person name="Shin Y.K."/>
            <person name="Lim J.H."/>
            <person name="Kim S.H."/>
            <person name="Lee B.C."/>
            <person name="Park M.Y."/>
            <person name="Lee K.Y."/>
            <person name="Lee S.T."/>
        </authorList>
    </citation>
    <scope>NUCLEOTIDE SEQUENCE [LARGE SCALE GENOMIC DNA]</scope>
    <source>
        <strain evidence="2 3">CCUG 49689</strain>
    </source>
</reference>
<feature type="transmembrane region" description="Helical" evidence="1">
    <location>
        <begin position="39"/>
        <end position="60"/>
    </location>
</feature>
<feature type="transmembrane region" description="Helical" evidence="1">
    <location>
        <begin position="7"/>
        <end position="27"/>
    </location>
</feature>
<keyword evidence="1" id="KW-0472">Membrane</keyword>
<evidence type="ECO:0000256" key="1">
    <source>
        <dbReference type="SAM" id="Phobius"/>
    </source>
</evidence>
<evidence type="ECO:0000313" key="2">
    <source>
        <dbReference type="EMBL" id="KMQ70167.1"/>
    </source>
</evidence>
<accession>A0A0J7IW26</accession>
<dbReference type="EMBL" id="LFNG01000028">
    <property type="protein sequence ID" value="KMQ70167.1"/>
    <property type="molecule type" value="Genomic_DNA"/>
</dbReference>
<organism evidence="2 3">
    <name type="scientific">Chryseobacterium koreense CCUG 49689</name>
    <dbReference type="NCBI Taxonomy" id="1304281"/>
    <lineage>
        <taxon>Bacteria</taxon>
        <taxon>Pseudomonadati</taxon>
        <taxon>Bacteroidota</taxon>
        <taxon>Flavobacteriia</taxon>
        <taxon>Flavobacteriales</taxon>
        <taxon>Weeksellaceae</taxon>
        <taxon>Chryseobacterium group</taxon>
        <taxon>Chryseobacterium</taxon>
    </lineage>
</organism>
<gene>
    <name evidence="2" type="ORF">ACM44_13755</name>
</gene>
<dbReference type="OrthoDB" id="1446816at2"/>
<comment type="caution">
    <text evidence="2">The sequence shown here is derived from an EMBL/GenBank/DDBJ whole genome shotgun (WGS) entry which is preliminary data.</text>
</comment>